<proteinExistence type="predicted"/>
<dbReference type="EMBL" id="MBFS01000229">
    <property type="protein sequence ID" value="PVV03482.1"/>
    <property type="molecule type" value="Genomic_DNA"/>
</dbReference>
<dbReference type="STRING" id="133381.A0A2T9ZFV3"/>
<dbReference type="OrthoDB" id="406505at2759"/>
<feature type="chain" id="PRO_5015719477" description="RlpA-like protein double-psi beta-barrel domain-containing protein" evidence="2">
    <location>
        <begin position="20"/>
        <end position="318"/>
    </location>
</feature>
<evidence type="ECO:0000256" key="2">
    <source>
        <dbReference type="SAM" id="SignalP"/>
    </source>
</evidence>
<dbReference type="Gene3D" id="2.40.40.10">
    <property type="entry name" value="RlpA-like domain"/>
    <property type="match status" value="1"/>
</dbReference>
<dbReference type="InterPro" id="IPR036908">
    <property type="entry name" value="RlpA-like_sf"/>
</dbReference>
<keyword evidence="1 2" id="KW-0732">Signal</keyword>
<dbReference type="InterPro" id="IPR051477">
    <property type="entry name" value="Expansin_CellWall"/>
</dbReference>
<evidence type="ECO:0000256" key="1">
    <source>
        <dbReference type="ARBA" id="ARBA00022729"/>
    </source>
</evidence>
<dbReference type="Proteomes" id="UP000245609">
    <property type="component" value="Unassembled WGS sequence"/>
</dbReference>
<evidence type="ECO:0000259" key="3">
    <source>
        <dbReference type="Pfam" id="PF03330"/>
    </source>
</evidence>
<keyword evidence="5" id="KW-1185">Reference proteome</keyword>
<accession>A0A2T9ZFV3</accession>
<dbReference type="Pfam" id="PF03330">
    <property type="entry name" value="DPBB_1"/>
    <property type="match status" value="1"/>
</dbReference>
<dbReference type="CDD" id="cd22191">
    <property type="entry name" value="DPBB_RlpA_EXP_N-like"/>
    <property type="match status" value="1"/>
</dbReference>
<name>A0A2T9ZFV3_9FUNG</name>
<feature type="signal peptide" evidence="2">
    <location>
        <begin position="1"/>
        <end position="19"/>
    </location>
</feature>
<dbReference type="AlphaFoldDB" id="A0A2T9ZFV3"/>
<dbReference type="PANTHER" id="PTHR31836:SF28">
    <property type="entry name" value="SRCR DOMAIN-CONTAINING PROTEIN-RELATED"/>
    <property type="match status" value="1"/>
</dbReference>
<evidence type="ECO:0000313" key="5">
    <source>
        <dbReference type="Proteomes" id="UP000245609"/>
    </source>
</evidence>
<organism evidence="4 5">
    <name type="scientific">Smittium megazygosporum</name>
    <dbReference type="NCBI Taxonomy" id="133381"/>
    <lineage>
        <taxon>Eukaryota</taxon>
        <taxon>Fungi</taxon>
        <taxon>Fungi incertae sedis</taxon>
        <taxon>Zoopagomycota</taxon>
        <taxon>Kickxellomycotina</taxon>
        <taxon>Harpellomycetes</taxon>
        <taxon>Harpellales</taxon>
        <taxon>Legeriomycetaceae</taxon>
        <taxon>Smittium</taxon>
    </lineage>
</organism>
<dbReference type="InterPro" id="IPR009009">
    <property type="entry name" value="RlpA-like_DPBB"/>
</dbReference>
<sequence>MLFHVLIVSVLLFLQGALTAPLPAPVQKRDYQDNVVIVTVRAAKCPGPSEPTTTSTIIQYVSETVDVTPDYYKTSSTPVVSPYSSSSSSTTTPYPTITTSAYATVAPAAAAPVEATTSSTTEAATPAAVLADAPVEATTSSTAEATTPAAVLAAAPVEVTTSSVAEVTTPAAPVETTTSPTTEAATAAVAPIDAARVVSETPVAVAPAASSSASGSFSGQATYYDVGMGACGITNSNSELVAAINKDQYGVQANPNTAPVCGQCILIQGPNNSSVKVRVVDRCPACSFGDLDLSPTAFGALSPLGAGRISISWSFVSC</sequence>
<gene>
    <name evidence="4" type="ORF">BB560_002034</name>
</gene>
<reference evidence="4 5" key="1">
    <citation type="journal article" date="2018" name="MBio">
        <title>Comparative Genomics Reveals the Core Gene Toolbox for the Fungus-Insect Symbiosis.</title>
        <authorList>
            <person name="Wang Y."/>
            <person name="Stata M."/>
            <person name="Wang W."/>
            <person name="Stajich J.E."/>
            <person name="White M.M."/>
            <person name="Moncalvo J.M."/>
        </authorList>
    </citation>
    <scope>NUCLEOTIDE SEQUENCE [LARGE SCALE GENOMIC DNA]</scope>
    <source>
        <strain evidence="4 5">SC-DP-2</strain>
    </source>
</reference>
<dbReference type="SUPFAM" id="SSF50685">
    <property type="entry name" value="Barwin-like endoglucanases"/>
    <property type="match status" value="1"/>
</dbReference>
<feature type="domain" description="RlpA-like protein double-psi beta-barrel" evidence="3">
    <location>
        <begin position="219"/>
        <end position="312"/>
    </location>
</feature>
<comment type="caution">
    <text evidence="4">The sequence shown here is derived from an EMBL/GenBank/DDBJ whole genome shotgun (WGS) entry which is preliminary data.</text>
</comment>
<dbReference type="PANTHER" id="PTHR31836">
    <property type="match status" value="1"/>
</dbReference>
<evidence type="ECO:0000313" key="4">
    <source>
        <dbReference type="EMBL" id="PVV03482.1"/>
    </source>
</evidence>
<protein>
    <recommendedName>
        <fullName evidence="3">RlpA-like protein double-psi beta-barrel domain-containing protein</fullName>
    </recommendedName>
</protein>